<dbReference type="AlphaFoldDB" id="A0AAV7TSJ8"/>
<evidence type="ECO:0000256" key="1">
    <source>
        <dbReference type="SAM" id="MobiDB-lite"/>
    </source>
</evidence>
<sequence>MLRVAVAWQRSLSALASCRVVLFPKRAQGEAHLSGLQGLPLHTTRQPGRTHWRTLLPTAGTPHLPRRRRPPPPDQTLLNQRTLPGCSATLPHQPLALVGRGTLDLNIADLVKRSVNAGVRPASSTSYVLAGRILIASFQG</sequence>
<evidence type="ECO:0000313" key="3">
    <source>
        <dbReference type="Proteomes" id="UP001066276"/>
    </source>
</evidence>
<gene>
    <name evidence="2" type="ORF">NDU88_004111</name>
</gene>
<comment type="caution">
    <text evidence="2">The sequence shown here is derived from an EMBL/GenBank/DDBJ whole genome shotgun (WGS) entry which is preliminary data.</text>
</comment>
<reference evidence="2" key="1">
    <citation type="journal article" date="2022" name="bioRxiv">
        <title>Sequencing and chromosome-scale assembly of the giantPleurodeles waltlgenome.</title>
        <authorList>
            <person name="Brown T."/>
            <person name="Elewa A."/>
            <person name="Iarovenko S."/>
            <person name="Subramanian E."/>
            <person name="Araus A.J."/>
            <person name="Petzold A."/>
            <person name="Susuki M."/>
            <person name="Suzuki K.-i.T."/>
            <person name="Hayashi T."/>
            <person name="Toyoda A."/>
            <person name="Oliveira C."/>
            <person name="Osipova E."/>
            <person name="Leigh N.D."/>
            <person name="Simon A."/>
            <person name="Yun M.H."/>
        </authorList>
    </citation>
    <scope>NUCLEOTIDE SEQUENCE</scope>
    <source>
        <strain evidence="2">20211129_DDA</strain>
        <tissue evidence="2">Liver</tissue>
    </source>
</reference>
<dbReference type="EMBL" id="JANPWB010000006">
    <property type="protein sequence ID" value="KAJ1178869.1"/>
    <property type="molecule type" value="Genomic_DNA"/>
</dbReference>
<keyword evidence="3" id="KW-1185">Reference proteome</keyword>
<protein>
    <submittedName>
        <fullName evidence="2">Uncharacterized protein</fullName>
    </submittedName>
</protein>
<name>A0AAV7TSJ8_PLEWA</name>
<evidence type="ECO:0000313" key="2">
    <source>
        <dbReference type="EMBL" id="KAJ1178869.1"/>
    </source>
</evidence>
<accession>A0AAV7TSJ8</accession>
<organism evidence="2 3">
    <name type="scientific">Pleurodeles waltl</name>
    <name type="common">Iberian ribbed newt</name>
    <dbReference type="NCBI Taxonomy" id="8319"/>
    <lineage>
        <taxon>Eukaryota</taxon>
        <taxon>Metazoa</taxon>
        <taxon>Chordata</taxon>
        <taxon>Craniata</taxon>
        <taxon>Vertebrata</taxon>
        <taxon>Euteleostomi</taxon>
        <taxon>Amphibia</taxon>
        <taxon>Batrachia</taxon>
        <taxon>Caudata</taxon>
        <taxon>Salamandroidea</taxon>
        <taxon>Salamandridae</taxon>
        <taxon>Pleurodelinae</taxon>
        <taxon>Pleurodeles</taxon>
    </lineage>
</organism>
<feature type="region of interest" description="Disordered" evidence="1">
    <location>
        <begin position="57"/>
        <end position="76"/>
    </location>
</feature>
<proteinExistence type="predicted"/>
<dbReference type="Proteomes" id="UP001066276">
    <property type="component" value="Chromosome 3_2"/>
</dbReference>